<keyword evidence="2" id="KW-1185">Reference proteome</keyword>
<evidence type="ECO:0000313" key="1">
    <source>
        <dbReference type="EMBL" id="TDH73664.1"/>
    </source>
</evidence>
<protein>
    <submittedName>
        <fullName evidence="1">Uncharacterized protein</fullName>
    </submittedName>
</protein>
<dbReference type="AlphaFoldDB" id="A0A976IKT7"/>
<name>A0A976IKT7_BRELC</name>
<dbReference type="KEGG" id="blac:94347475"/>
<proteinExistence type="predicted"/>
<gene>
    <name evidence="1" type="ORF">CCR75_003711</name>
</gene>
<sequence length="117" mass="13257">MQAARHVLALTVARRPRAVFMHSLLLQFHTQRCSSSSSRKPLQNPFEIDLSVLEARQTNLDHLHDADMQDDICQLHQGRFLKMSKLFGEEIVENMGDSSGIKCTAKLLKPDELITEA</sequence>
<dbReference type="GeneID" id="94347475"/>
<comment type="caution">
    <text evidence="1">The sequence shown here is derived from an EMBL/GenBank/DDBJ whole genome shotgun (WGS) entry which is preliminary data.</text>
</comment>
<reference evidence="1 2" key="1">
    <citation type="journal article" date="2021" name="Genome Biol.">
        <title>AFLAP: assembly-free linkage analysis pipeline using k-mers from genome sequencing data.</title>
        <authorList>
            <person name="Fletcher K."/>
            <person name="Zhang L."/>
            <person name="Gil J."/>
            <person name="Han R."/>
            <person name="Cavanaugh K."/>
            <person name="Michelmore R."/>
        </authorList>
    </citation>
    <scope>NUCLEOTIDE SEQUENCE [LARGE SCALE GENOMIC DNA]</scope>
    <source>
        <strain evidence="1 2">SF5</strain>
    </source>
</reference>
<dbReference type="Proteomes" id="UP000294530">
    <property type="component" value="Unassembled WGS sequence"/>
</dbReference>
<dbReference type="EMBL" id="SHOA02000001">
    <property type="protein sequence ID" value="TDH73664.1"/>
    <property type="molecule type" value="Genomic_DNA"/>
</dbReference>
<accession>A0A976IKT7</accession>
<dbReference type="RefSeq" id="XP_067823162.1">
    <property type="nucleotide sequence ID" value="XM_067961804.1"/>
</dbReference>
<evidence type="ECO:0000313" key="2">
    <source>
        <dbReference type="Proteomes" id="UP000294530"/>
    </source>
</evidence>
<organism evidence="1 2">
    <name type="scientific">Bremia lactucae</name>
    <name type="common">Lettuce downy mildew</name>
    <dbReference type="NCBI Taxonomy" id="4779"/>
    <lineage>
        <taxon>Eukaryota</taxon>
        <taxon>Sar</taxon>
        <taxon>Stramenopiles</taxon>
        <taxon>Oomycota</taxon>
        <taxon>Peronosporomycetes</taxon>
        <taxon>Peronosporales</taxon>
        <taxon>Peronosporaceae</taxon>
        <taxon>Bremia</taxon>
    </lineage>
</organism>